<accession>A0ACB9CT65</accession>
<dbReference type="Proteomes" id="UP001055811">
    <property type="component" value="Linkage Group LG05"/>
</dbReference>
<protein>
    <submittedName>
        <fullName evidence="1">Uncharacterized protein</fullName>
    </submittedName>
</protein>
<dbReference type="EMBL" id="CM042013">
    <property type="protein sequence ID" value="KAI3737461.1"/>
    <property type="molecule type" value="Genomic_DNA"/>
</dbReference>
<organism evidence="1 2">
    <name type="scientific">Cichorium intybus</name>
    <name type="common">Chicory</name>
    <dbReference type="NCBI Taxonomy" id="13427"/>
    <lineage>
        <taxon>Eukaryota</taxon>
        <taxon>Viridiplantae</taxon>
        <taxon>Streptophyta</taxon>
        <taxon>Embryophyta</taxon>
        <taxon>Tracheophyta</taxon>
        <taxon>Spermatophyta</taxon>
        <taxon>Magnoliopsida</taxon>
        <taxon>eudicotyledons</taxon>
        <taxon>Gunneridae</taxon>
        <taxon>Pentapetalae</taxon>
        <taxon>asterids</taxon>
        <taxon>campanulids</taxon>
        <taxon>Asterales</taxon>
        <taxon>Asteraceae</taxon>
        <taxon>Cichorioideae</taxon>
        <taxon>Cichorieae</taxon>
        <taxon>Cichoriinae</taxon>
        <taxon>Cichorium</taxon>
    </lineage>
</organism>
<keyword evidence="2" id="KW-1185">Reference proteome</keyword>
<sequence length="85" mass="9576">MTGDKESLDSRRKSASLTIVGQKKSCFAIVHFHTFQLHDYAGSRILTPRINFPSPSQNPIPPPPISPVLFYLLKIRIILSRKSSK</sequence>
<comment type="caution">
    <text evidence="1">The sequence shown here is derived from an EMBL/GenBank/DDBJ whole genome shotgun (WGS) entry which is preliminary data.</text>
</comment>
<gene>
    <name evidence="1" type="ORF">L2E82_27464</name>
</gene>
<evidence type="ECO:0000313" key="1">
    <source>
        <dbReference type="EMBL" id="KAI3737461.1"/>
    </source>
</evidence>
<evidence type="ECO:0000313" key="2">
    <source>
        <dbReference type="Proteomes" id="UP001055811"/>
    </source>
</evidence>
<reference evidence="2" key="1">
    <citation type="journal article" date="2022" name="Mol. Ecol. Resour.">
        <title>The genomes of chicory, endive, great burdock and yacon provide insights into Asteraceae palaeo-polyploidization history and plant inulin production.</title>
        <authorList>
            <person name="Fan W."/>
            <person name="Wang S."/>
            <person name="Wang H."/>
            <person name="Wang A."/>
            <person name="Jiang F."/>
            <person name="Liu H."/>
            <person name="Zhao H."/>
            <person name="Xu D."/>
            <person name="Zhang Y."/>
        </authorList>
    </citation>
    <scope>NUCLEOTIDE SEQUENCE [LARGE SCALE GENOMIC DNA]</scope>
    <source>
        <strain evidence="2">cv. Punajuju</strain>
    </source>
</reference>
<reference evidence="1 2" key="2">
    <citation type="journal article" date="2022" name="Mol. Ecol. Resour.">
        <title>The genomes of chicory, endive, great burdock and yacon provide insights into Asteraceae paleo-polyploidization history and plant inulin production.</title>
        <authorList>
            <person name="Fan W."/>
            <person name="Wang S."/>
            <person name="Wang H."/>
            <person name="Wang A."/>
            <person name="Jiang F."/>
            <person name="Liu H."/>
            <person name="Zhao H."/>
            <person name="Xu D."/>
            <person name="Zhang Y."/>
        </authorList>
    </citation>
    <scope>NUCLEOTIDE SEQUENCE [LARGE SCALE GENOMIC DNA]</scope>
    <source>
        <strain evidence="2">cv. Punajuju</strain>
        <tissue evidence="1">Leaves</tissue>
    </source>
</reference>
<name>A0ACB9CT65_CICIN</name>
<proteinExistence type="predicted"/>